<dbReference type="Pfam" id="PF18962">
    <property type="entry name" value="Por_Secre_tail"/>
    <property type="match status" value="1"/>
</dbReference>
<feature type="domain" description="Secretion system C-terminal sorting" evidence="4">
    <location>
        <begin position="950"/>
        <end position="1018"/>
    </location>
</feature>
<dbReference type="OrthoDB" id="1013167at2"/>
<dbReference type="InterPro" id="IPR052574">
    <property type="entry name" value="CDIRP"/>
</dbReference>
<evidence type="ECO:0000259" key="4">
    <source>
        <dbReference type="Pfam" id="PF18962"/>
    </source>
</evidence>
<dbReference type="EMBL" id="WOTW01000045">
    <property type="protein sequence ID" value="MUP39336.1"/>
    <property type="molecule type" value="Genomic_DNA"/>
</dbReference>
<dbReference type="GO" id="GO:0035591">
    <property type="term" value="F:signaling adaptor activity"/>
    <property type="evidence" value="ECO:0007669"/>
    <property type="project" value="TreeGrafter"/>
</dbReference>
<proteinExistence type="predicted"/>
<evidence type="ECO:0000313" key="6">
    <source>
        <dbReference type="EMBL" id="MVB08541.1"/>
    </source>
</evidence>
<gene>
    <name evidence="6" type="ORF">DWB62_016065</name>
    <name evidence="5" type="ORF">GNY23_16065</name>
</gene>
<evidence type="ECO:0000256" key="1">
    <source>
        <dbReference type="ARBA" id="ARBA00022614"/>
    </source>
</evidence>
<reference evidence="5 8" key="2">
    <citation type="submission" date="2019-12" db="EMBL/GenBank/DDBJ databases">
        <title>Draft genome sequence of Labilibaculum sp. strain 44 isolated from deep waters of Black Sea.</title>
        <authorList>
            <person name="Yadav S."/>
            <person name="Villanueva L."/>
        </authorList>
    </citation>
    <scope>NUCLEOTIDE SEQUENCE [LARGE SCALE GENOMIC DNA]</scope>
    <source>
        <strain evidence="5 8">44</strain>
    </source>
</reference>
<dbReference type="SUPFAM" id="SSF52058">
    <property type="entry name" value="L domain-like"/>
    <property type="match status" value="2"/>
</dbReference>
<evidence type="ECO:0000256" key="2">
    <source>
        <dbReference type="ARBA" id="ARBA00022737"/>
    </source>
</evidence>
<sequence>MKINTMIKNFTLFFFLFASLTLSAQNINIPDANFKKVLIENTLINKNNDAEISESEASEFTGSIWADYKSIKDLTGIEYFTKTTVLDCYGNQITNLDLSKNTALKTLRCFNNQISDLDVSSNIALTELKCNNNQIETLDLNTNTLLEKVFCYNNQINNLNLGNNKVLVELRCNNNQINTIDVSNNTSLTFFYCENNKLTDLDVSKNINLAKLVCYNNQINDIDLNQNTSLSELFCNNNQIKSLDINKNTALAYLNCSNNQLTSLDVSKNTVLINMTCDDNNISSLDISNNKSLTELNCTGNQIKILDVTAATSLTKLYCGNNKLGTLNFSNNQLATLSCNNNRFSFSSLKSITDNFSKLEYYSGDKIFSPLNEEISFEIDYSAEKEIGDITTLFTWYETTTGVVNNQYVLETNQPGVFKFLKAGIYYCDMTNTSFESLHLRTENITINSTHEFINIPDRNFKKALVEDSEINTDNDDEISQKEAEAFTGTISANGLGISDLTGIENFTNLTRLKCTHNKLRSLNISKNIFLTNLDCSNNELSDLDISHNIKLNELHCNNNQLQILDVSTNTEIERLDCHENQISNLDLSNNIGIQILFIYKNQIKNLNLNNNKIIFYLDCANNQLSNLNLSNNNELLELYCFSNKIKTINLESNTKLQNINCNNNELNALDVSNIEKLIWLQCADNELSNIDLKNNIELSTVDCHNNKLSSIDITYNPFLSHLYCSNNNISSLDLSKSSTITYVSFDYNLFPFSELAKIKVFYPSLIYKSDKRIFSPQEGTYGFEIDYSNQANINENNTDFEWHLSNDEIADNNSVINNNSGVFQFKKKGKYYCKMTNASFPETEIITEYISILQKDQDITFNNAPKTAKANDVMELNASATSGLEVTFELVSGDASIDGNTITFNQEGTVEIKAVQAGNDEYKPAEATIKITVDIATGISDVLKSSIQVYPNPVVTDLNISFDKNEDRMIYIYDAKGQIRFQQKSYSNSKQLNISDFKSGMYILKIQSESGVISYKILKK</sequence>
<evidence type="ECO:0000313" key="8">
    <source>
        <dbReference type="Proteomes" id="UP000462449"/>
    </source>
</evidence>
<reference evidence="6 7" key="1">
    <citation type="submission" date="2019-11" db="EMBL/GenBank/DDBJ databases">
        <title>Draft genome sequence of Labilibaculum sp. strain SYP isolated from Black Sea.</title>
        <authorList>
            <person name="Yadav S."/>
            <person name="Villanueva L."/>
        </authorList>
    </citation>
    <scope>NUCLEOTIDE SEQUENCE [LARGE SCALE GENOMIC DNA]</scope>
    <source>
        <strain evidence="6 7">44</strain>
    </source>
</reference>
<dbReference type="PANTHER" id="PTHR47566">
    <property type="match status" value="1"/>
</dbReference>
<feature type="chain" id="PRO_5029571965" evidence="3">
    <location>
        <begin position="25"/>
        <end position="1021"/>
    </location>
</feature>
<dbReference type="AlphaFoldDB" id="A0A7M4D9K7"/>
<keyword evidence="7" id="KW-1185">Reference proteome</keyword>
<organism evidence="5 8">
    <name type="scientific">Labilibaculum euxinus</name>
    <dbReference type="NCBI Taxonomy" id="2686357"/>
    <lineage>
        <taxon>Bacteria</taxon>
        <taxon>Pseudomonadati</taxon>
        <taxon>Bacteroidota</taxon>
        <taxon>Bacteroidia</taxon>
        <taxon>Marinilabiliales</taxon>
        <taxon>Marinifilaceae</taxon>
        <taxon>Labilibaculum</taxon>
    </lineage>
</organism>
<dbReference type="Proteomes" id="UP000462449">
    <property type="component" value="Unassembled WGS sequence"/>
</dbReference>
<dbReference type="InterPro" id="IPR032675">
    <property type="entry name" value="LRR_dom_sf"/>
</dbReference>
<comment type="caution">
    <text evidence="5">The sequence shown here is derived from an EMBL/GenBank/DDBJ whole genome shotgun (WGS) entry which is preliminary data.</text>
</comment>
<evidence type="ECO:0000313" key="7">
    <source>
        <dbReference type="Proteomes" id="UP000285951"/>
    </source>
</evidence>
<dbReference type="EMBL" id="QTZN02000045">
    <property type="protein sequence ID" value="MVB08541.1"/>
    <property type="molecule type" value="Genomic_DNA"/>
</dbReference>
<dbReference type="Proteomes" id="UP000285951">
    <property type="component" value="Unassembled WGS sequence"/>
</dbReference>
<dbReference type="PANTHER" id="PTHR47566:SF1">
    <property type="entry name" value="PROTEIN NUD1"/>
    <property type="match status" value="1"/>
</dbReference>
<dbReference type="InterPro" id="IPR026444">
    <property type="entry name" value="Secre_tail"/>
</dbReference>
<dbReference type="Gene3D" id="3.80.10.10">
    <property type="entry name" value="Ribonuclease Inhibitor"/>
    <property type="match status" value="4"/>
</dbReference>
<name>A0A7M4D9K7_9BACT</name>
<evidence type="ECO:0000313" key="5">
    <source>
        <dbReference type="EMBL" id="MUP39336.1"/>
    </source>
</evidence>
<evidence type="ECO:0000256" key="3">
    <source>
        <dbReference type="SAM" id="SignalP"/>
    </source>
</evidence>
<feature type="signal peptide" evidence="3">
    <location>
        <begin position="1"/>
        <end position="24"/>
    </location>
</feature>
<dbReference type="NCBIfam" id="TIGR04183">
    <property type="entry name" value="Por_Secre_tail"/>
    <property type="match status" value="1"/>
</dbReference>
<keyword evidence="1" id="KW-0433">Leucine-rich repeat</keyword>
<protein>
    <submittedName>
        <fullName evidence="5">T9SS type A sorting domain-containing protein</fullName>
    </submittedName>
</protein>
<accession>A0A7M4D9K7</accession>
<keyword evidence="2" id="KW-0677">Repeat</keyword>
<keyword evidence="3" id="KW-0732">Signal</keyword>